<protein>
    <submittedName>
        <fullName evidence="1">Uncharacterized protein</fullName>
    </submittedName>
</protein>
<evidence type="ECO:0000313" key="2">
    <source>
        <dbReference type="Proteomes" id="UP001283361"/>
    </source>
</evidence>
<keyword evidence="2" id="KW-1185">Reference proteome</keyword>
<proteinExistence type="predicted"/>
<accession>A0AAE1D4U3</accession>
<evidence type="ECO:0000313" key="1">
    <source>
        <dbReference type="EMBL" id="KAK3756508.1"/>
    </source>
</evidence>
<dbReference type="EMBL" id="JAWDGP010005499">
    <property type="protein sequence ID" value="KAK3756508.1"/>
    <property type="molecule type" value="Genomic_DNA"/>
</dbReference>
<organism evidence="1 2">
    <name type="scientific">Elysia crispata</name>
    <name type="common">lettuce slug</name>
    <dbReference type="NCBI Taxonomy" id="231223"/>
    <lineage>
        <taxon>Eukaryota</taxon>
        <taxon>Metazoa</taxon>
        <taxon>Spiralia</taxon>
        <taxon>Lophotrochozoa</taxon>
        <taxon>Mollusca</taxon>
        <taxon>Gastropoda</taxon>
        <taxon>Heterobranchia</taxon>
        <taxon>Euthyneura</taxon>
        <taxon>Panpulmonata</taxon>
        <taxon>Sacoglossa</taxon>
        <taxon>Placobranchoidea</taxon>
        <taxon>Plakobranchidae</taxon>
        <taxon>Elysia</taxon>
    </lineage>
</organism>
<sequence>MNGVANLTLKNQWNQGSGLACRNVTEDLLLGTLNREGNSREATTDACGTVGITNSSYSHFCLSCAGFPERDMIILLSAARVVVEGNGRVGITKIIRDRLVTGQARGKRYLKRKYGAMSWAICDGCCSSQLDKVEMIRREPTVIILHQ</sequence>
<reference evidence="1" key="1">
    <citation type="journal article" date="2023" name="G3 (Bethesda)">
        <title>A reference genome for the long-term kleptoplast-retaining sea slug Elysia crispata morphotype clarki.</title>
        <authorList>
            <person name="Eastman K.E."/>
            <person name="Pendleton A.L."/>
            <person name="Shaikh M.A."/>
            <person name="Suttiyut T."/>
            <person name="Ogas R."/>
            <person name="Tomko P."/>
            <person name="Gavelis G."/>
            <person name="Widhalm J.R."/>
            <person name="Wisecaver J.H."/>
        </authorList>
    </citation>
    <scope>NUCLEOTIDE SEQUENCE</scope>
    <source>
        <strain evidence="1">ECLA1</strain>
    </source>
</reference>
<name>A0AAE1D4U3_9GAST</name>
<dbReference type="AlphaFoldDB" id="A0AAE1D4U3"/>
<comment type="caution">
    <text evidence="1">The sequence shown here is derived from an EMBL/GenBank/DDBJ whole genome shotgun (WGS) entry which is preliminary data.</text>
</comment>
<dbReference type="Proteomes" id="UP001283361">
    <property type="component" value="Unassembled WGS sequence"/>
</dbReference>
<gene>
    <name evidence="1" type="ORF">RRG08_061568</name>
</gene>